<keyword evidence="1" id="KW-1133">Transmembrane helix</keyword>
<comment type="caution">
    <text evidence="2">The sequence shown here is derived from an EMBL/GenBank/DDBJ whole genome shotgun (WGS) entry which is preliminary data.</text>
</comment>
<evidence type="ECO:0000256" key="1">
    <source>
        <dbReference type="SAM" id="Phobius"/>
    </source>
</evidence>
<protein>
    <submittedName>
        <fullName evidence="2">Uncharacterized protein</fullName>
    </submittedName>
</protein>
<dbReference type="RefSeq" id="WP_099421026.1">
    <property type="nucleotide sequence ID" value="NZ_PEBN01000008.1"/>
</dbReference>
<organism evidence="2 3">
    <name type="scientific">Streptococcus macedonicus</name>
    <name type="common">Streptococcus gallolyticus macedonicus</name>
    <dbReference type="NCBI Taxonomy" id="59310"/>
    <lineage>
        <taxon>Bacteria</taxon>
        <taxon>Bacillati</taxon>
        <taxon>Bacillota</taxon>
        <taxon>Bacilli</taxon>
        <taxon>Lactobacillales</taxon>
        <taxon>Streptococcaceae</taxon>
        <taxon>Streptococcus</taxon>
    </lineage>
</organism>
<accession>A0AAP8FZW9</accession>
<name>A0AAP8FZW9_STRMC</name>
<gene>
    <name evidence="2" type="ORF">CS009_01445</name>
</gene>
<keyword evidence="1" id="KW-0812">Transmembrane</keyword>
<dbReference type="AlphaFoldDB" id="A0AAP8FZW9"/>
<dbReference type="CDD" id="cd16427">
    <property type="entry name" value="TraM-like"/>
    <property type="match status" value="1"/>
</dbReference>
<dbReference type="EMBL" id="PEBN01000008">
    <property type="protein sequence ID" value="PHV58698.1"/>
    <property type="molecule type" value="Genomic_DNA"/>
</dbReference>
<proteinExistence type="predicted"/>
<reference evidence="2 3" key="1">
    <citation type="submission" date="2017-10" db="EMBL/GenBank/DDBJ databases">
        <title>Whole-genome sequence of three Streptococcus macedonicus strains isolated from Italian cheeses of the Veneto region.</title>
        <authorList>
            <person name="Treu L."/>
            <person name="De Diego-Diaz B."/>
            <person name="Papadimitriou K."/>
            <person name="Tsakalidou E."/>
            <person name="Corich V."/>
            <person name="Giacomini A."/>
        </authorList>
    </citation>
    <scope>NUCLEOTIDE SEQUENCE [LARGE SCALE GENOMIC DNA]</scope>
    <source>
        <strain evidence="2 3">19AS</strain>
    </source>
</reference>
<evidence type="ECO:0000313" key="2">
    <source>
        <dbReference type="EMBL" id="PHV58698.1"/>
    </source>
</evidence>
<sequence>MFQVTNTQTDKVLTIADRDGLLSYVNDQSVWAKDRKDTFNLEIHHVTSDGEILESKHIQLPLSGYVEEALAGFGLKKEKKRFSFGKKTSAQKPSNKQEVTKTDKQDLRMAISAPQKIEQVKDDDRKKVRRSVSIFNLFGIVFNFIFILTGICAFNYESTRLQLANIEQRLTFQEEASKIEVVGRYFIATYYSGDSSRLTDYLSKDLKAEGVTTRENETLQSTMFESISQNKGTFKMTFVVQESTSDGTKKTVRLTLAFKEDKQSTYGYVLVRQPKYSSFTD</sequence>
<feature type="transmembrane region" description="Helical" evidence="1">
    <location>
        <begin position="134"/>
        <end position="156"/>
    </location>
</feature>
<dbReference type="Proteomes" id="UP000221763">
    <property type="component" value="Unassembled WGS sequence"/>
</dbReference>
<evidence type="ECO:0000313" key="3">
    <source>
        <dbReference type="Proteomes" id="UP000221763"/>
    </source>
</evidence>
<keyword evidence="1" id="KW-0472">Membrane</keyword>
<dbReference type="Gene3D" id="3.10.450.540">
    <property type="match status" value="1"/>
</dbReference>